<evidence type="ECO:0000256" key="1">
    <source>
        <dbReference type="SAM" id="MobiDB-lite"/>
    </source>
</evidence>
<sequence length="762" mass="80845">MSDWQRSRLLASGAAALLVVGLGFSSGLAASAQPSVKADQGKGKSDQRHTGPDYNNGKKLSIDKKLSEKVKGQPPLGPAKIGSVRTWLALDDYKGSIYLKNYTLRGVGDNIEVWVANNRAFPEGDCRNDLGLTNVTDAQVQNFIHEFDSKIYPLESEYFSVPPDRDGKKALLPSLIPNIPSSEYRGEGDKIVTLVDNVRDANFYAPTTPDGQTYIAGFFYSVFNEYFNRNVMTIDAFDWLHRTGANPPDNSGDTDYQACTEALGADPSRALGLPRPHLYEGVFAHEYQHLLEYYEDPDETSWVNEGLSDWAQTLVGYVDPSIPPDEPGADSHIACFLGFLPPTFGGPENSLTAWGDQGGPETLCDYGATYSFMEYFVSHYGADAMTALHREDQNGLVGVDAVLDGQGATVSARETVHNWAAAVAVDAKLDAGATLNGIDKDAVTAASLSARINWDTPEAYTDPGAPPNGSDYVRLRAADGSYLSAGNISSIAFNGDASLAPDPVAWTVDTTPPDATAADTTCGNVPDGTGGPALYSGCGANLDRAIVRSVTVPPGGGSLTFDALWDTEIGWDYGFVQVSTDNGETWTSLTTADTTSAHDPGAVSNIVAELPGFTGDSGTWRPQSVDLADYAGADILVAFRYMTDPGVNEGGFWVRNINAAGTVLPSDSLTGWQSATEINPVEVQGFTVQLVAYGADGTPVWVHRMGLDAAFDGTLEGAALDSAIGTSATTVAAIVMYDDDTENAPKQAGYSLTVNGVVQPGG</sequence>
<dbReference type="KEGG" id="ica:Intca_3575"/>
<dbReference type="AlphaFoldDB" id="E6S6N1"/>
<proteinExistence type="predicted"/>
<accession>E6S6N1</accession>
<organism evidence="2 3">
    <name type="scientific">Intrasporangium calvum (strain ATCC 23552 / DSM 43043 / JCM 3097 / NBRC 12989 / NCIMB 10167 / NRRL B-3866 / 7 KIP)</name>
    <dbReference type="NCBI Taxonomy" id="710696"/>
    <lineage>
        <taxon>Bacteria</taxon>
        <taxon>Bacillati</taxon>
        <taxon>Actinomycetota</taxon>
        <taxon>Actinomycetes</taxon>
        <taxon>Micrococcales</taxon>
        <taxon>Intrasporangiaceae</taxon>
        <taxon>Intrasporangium</taxon>
    </lineage>
</organism>
<gene>
    <name evidence="2" type="ordered locus">Intca_3575</name>
</gene>
<dbReference type="STRING" id="710696.Intca_3575"/>
<dbReference type="eggNOG" id="COG4412">
    <property type="taxonomic scope" value="Bacteria"/>
</dbReference>
<feature type="region of interest" description="Disordered" evidence="1">
    <location>
        <begin position="33"/>
        <end position="59"/>
    </location>
</feature>
<dbReference type="RefSeq" id="WP_013494355.1">
    <property type="nucleotide sequence ID" value="NC_014830.1"/>
</dbReference>
<protein>
    <submittedName>
        <fullName evidence="2">Peptidase M6 immune inhibitor A</fullName>
    </submittedName>
</protein>
<dbReference type="Proteomes" id="UP000008914">
    <property type="component" value="Chromosome"/>
</dbReference>
<evidence type="ECO:0000313" key="2">
    <source>
        <dbReference type="EMBL" id="ADU50048.1"/>
    </source>
</evidence>
<dbReference type="HOGENOM" id="CLU_395692_0_0_11"/>
<feature type="compositionally biased region" description="Basic and acidic residues" evidence="1">
    <location>
        <begin position="39"/>
        <end position="51"/>
    </location>
</feature>
<evidence type="ECO:0000313" key="3">
    <source>
        <dbReference type="Proteomes" id="UP000008914"/>
    </source>
</evidence>
<keyword evidence="3" id="KW-1185">Reference proteome</keyword>
<dbReference type="OrthoDB" id="275270at2"/>
<name>E6S6N1_INTC7</name>
<dbReference type="Pfam" id="PF20773">
    <property type="entry name" value="InhA-like_MAM"/>
    <property type="match status" value="1"/>
</dbReference>
<reference evidence="2 3" key="1">
    <citation type="journal article" date="2010" name="Stand. Genomic Sci.">
        <title>Complete genome sequence of Intrasporangium calvum type strain (7 KIP).</title>
        <authorList>
            <person name="Del Rio T.G."/>
            <person name="Chertkov O."/>
            <person name="Yasawong M."/>
            <person name="Lucas S."/>
            <person name="Deshpande S."/>
            <person name="Cheng J.F."/>
            <person name="Detter C."/>
            <person name="Tapia R."/>
            <person name="Han C."/>
            <person name="Goodwin L."/>
            <person name="Pitluck S."/>
            <person name="Liolios K."/>
            <person name="Ivanova N."/>
            <person name="Mavromatis K."/>
            <person name="Pati A."/>
            <person name="Chen A."/>
            <person name="Palaniappan K."/>
            <person name="Land M."/>
            <person name="Hauser L."/>
            <person name="Chang Y.J."/>
            <person name="Jeffries C.D."/>
            <person name="Rohde M."/>
            <person name="Pukall R."/>
            <person name="Sikorski J."/>
            <person name="Goker M."/>
            <person name="Woyke T."/>
            <person name="Bristow J."/>
            <person name="Eisen J.A."/>
            <person name="Markowitz V."/>
            <person name="Hugenholtz P."/>
            <person name="Kyrpides N.C."/>
            <person name="Klenk H.P."/>
            <person name="Lapidus A."/>
        </authorList>
    </citation>
    <scope>NUCLEOTIDE SEQUENCE [LARGE SCALE GENOMIC DNA]</scope>
    <source>
        <strain evidence="3">ATCC 23552 / DSM 43043 / JCM 3097 / NBRC 12989 / 7 KIP</strain>
    </source>
</reference>
<dbReference type="EMBL" id="CP002343">
    <property type="protein sequence ID" value="ADU50048.1"/>
    <property type="molecule type" value="Genomic_DNA"/>
</dbReference>